<dbReference type="Proteomes" id="UP000527860">
    <property type="component" value="Unassembled WGS sequence"/>
</dbReference>
<name>A0A0C2E7P4_9STAP</name>
<evidence type="ECO:0000259" key="2">
    <source>
        <dbReference type="Pfam" id="PF00296"/>
    </source>
</evidence>
<organism evidence="3 5">
    <name type="scientific">Salinicoccus roseus</name>
    <dbReference type="NCBI Taxonomy" id="45670"/>
    <lineage>
        <taxon>Bacteria</taxon>
        <taxon>Bacillati</taxon>
        <taxon>Bacillota</taxon>
        <taxon>Bacilli</taxon>
        <taxon>Bacillales</taxon>
        <taxon>Staphylococcaceae</taxon>
        <taxon>Salinicoccus</taxon>
    </lineage>
</organism>
<feature type="domain" description="Luciferase-like" evidence="2">
    <location>
        <begin position="1"/>
        <end position="298"/>
    </location>
</feature>
<evidence type="ECO:0000313" key="3">
    <source>
        <dbReference type="EMBL" id="KIH71317.1"/>
    </source>
</evidence>
<comment type="caution">
    <text evidence="3">The sequence shown here is derived from an EMBL/GenBank/DDBJ whole genome shotgun (WGS) entry which is preliminary data.</text>
</comment>
<evidence type="ECO:0000313" key="6">
    <source>
        <dbReference type="Proteomes" id="UP000527860"/>
    </source>
</evidence>
<comment type="similarity">
    <text evidence="1">To bacterial alkanal monooxygenase alpha and beta chains.</text>
</comment>
<dbReference type="AlphaFoldDB" id="A0A0C2E7P4"/>
<dbReference type="Pfam" id="PF00296">
    <property type="entry name" value="Bac_luciferase"/>
    <property type="match status" value="1"/>
</dbReference>
<dbReference type="GeneID" id="77844823"/>
<reference evidence="3 5" key="1">
    <citation type="submission" date="2015-01" db="EMBL/GenBank/DDBJ databases">
        <title>Genome sequences of high lactate-tolerant strain Salinicoccus roseus W12 with industrial interest.</title>
        <authorList>
            <person name="Wang H."/>
            <person name="Yu B."/>
        </authorList>
    </citation>
    <scope>NUCLEOTIDE SEQUENCE [LARGE SCALE GENOMIC DNA]</scope>
    <source>
        <strain evidence="3 5">W12</strain>
    </source>
</reference>
<dbReference type="NCBIfam" id="TIGR03558">
    <property type="entry name" value="oxido_grp_1"/>
    <property type="match status" value="1"/>
</dbReference>
<evidence type="ECO:0000256" key="1">
    <source>
        <dbReference type="ARBA" id="ARBA00007789"/>
    </source>
</evidence>
<dbReference type="STRING" id="45670.SN16_04590"/>
<protein>
    <submittedName>
        <fullName evidence="4">MsnO8 family LLM class oxidoreductase</fullName>
        <ecNumber evidence="4">1.-.-.-</ecNumber>
    </submittedName>
</protein>
<gene>
    <name evidence="4" type="ORF">F7P68_0005925</name>
    <name evidence="3" type="ORF">SN16_04590</name>
</gene>
<dbReference type="RefSeq" id="WP_040105427.1">
    <property type="nucleotide sequence ID" value="NZ_JABEVU030000001.1"/>
</dbReference>
<dbReference type="SUPFAM" id="SSF51679">
    <property type="entry name" value="Bacterial luciferase-like"/>
    <property type="match status" value="1"/>
</dbReference>
<sequence>MDFSILNQSPVLDGHTVAASLQDTVDLAIRADSLGYRRYFVAEHHNDENLAGTAPEIMISHLLAHTEQMHIGSGGVMLQHYNPFKVAEQFQLMQHLGAGRVDLGVGKAPGGLPLSTQALQHGLREDAISFDRKFRDLKRFLSQEPTEEWDGLKTSPDTSHPPDLFLLGSSPSSARFAAEEGAHFIYAHFITNNERLLEESIGTFRAHNGTGRFIAALSVIVTDDTSTQEKIISRNRIFKLTFQDGRVLRVGREDKADELLSTTSGQVDVEIIEPHIVAGTAAEVLSTLEEIASKTGIDELMFHLPTHDAALRHETIQALAPVHTIHAAQKSNTL</sequence>
<dbReference type="PANTHER" id="PTHR30137">
    <property type="entry name" value="LUCIFERASE-LIKE MONOOXYGENASE"/>
    <property type="match status" value="1"/>
</dbReference>
<evidence type="ECO:0000313" key="5">
    <source>
        <dbReference type="Proteomes" id="UP000031546"/>
    </source>
</evidence>
<evidence type="ECO:0000313" key="4">
    <source>
        <dbReference type="EMBL" id="MDB0580060.1"/>
    </source>
</evidence>
<dbReference type="GO" id="GO:0005829">
    <property type="term" value="C:cytosol"/>
    <property type="evidence" value="ECO:0007669"/>
    <property type="project" value="TreeGrafter"/>
</dbReference>
<dbReference type="Proteomes" id="UP000031546">
    <property type="component" value="Unassembled WGS sequence"/>
</dbReference>
<dbReference type="GO" id="GO:0016705">
    <property type="term" value="F:oxidoreductase activity, acting on paired donors, with incorporation or reduction of molecular oxygen"/>
    <property type="evidence" value="ECO:0007669"/>
    <property type="project" value="InterPro"/>
</dbReference>
<reference evidence="6" key="2">
    <citation type="submission" date="2020-04" db="EMBL/GenBank/DDBJ databases">
        <title>Genome analysis and biological profiling of marine Cellulosimicrobium funkei MOSEL-ME6.</title>
        <authorList>
            <person name="Tanveer F."/>
            <person name="Xie Y."/>
            <person name="Shinwari Z.K."/>
        </authorList>
    </citation>
    <scope>NUCLEOTIDE SEQUENCE [LARGE SCALE GENOMIC DNA]</scope>
    <source>
        <strain evidence="6">MOSEL-ME25</strain>
    </source>
</reference>
<accession>A0A0C2E7P4</accession>
<keyword evidence="6" id="KW-1185">Reference proteome</keyword>
<dbReference type="InterPro" id="IPR050766">
    <property type="entry name" value="Bact_Lucif_Oxidored"/>
</dbReference>
<proteinExistence type="predicted"/>
<dbReference type="EMBL" id="JXII01000003">
    <property type="protein sequence ID" value="KIH71317.1"/>
    <property type="molecule type" value="Genomic_DNA"/>
</dbReference>
<dbReference type="OrthoDB" id="9780518at2"/>
<reference evidence="4" key="3">
    <citation type="submission" date="2020-04" db="EMBL/GenBank/DDBJ databases">
        <authorList>
            <person name="Tanveer F."/>
            <person name="Xie Y."/>
            <person name="Shinwari Z.K."/>
        </authorList>
    </citation>
    <scope>NUCLEOTIDE SEQUENCE</scope>
    <source>
        <strain evidence="4">MOSEL-ME25</strain>
    </source>
</reference>
<dbReference type="Gene3D" id="3.20.20.30">
    <property type="entry name" value="Luciferase-like domain"/>
    <property type="match status" value="1"/>
</dbReference>
<dbReference type="EMBL" id="JABEVU030000001">
    <property type="protein sequence ID" value="MDB0580060.1"/>
    <property type="molecule type" value="Genomic_DNA"/>
</dbReference>
<dbReference type="InterPro" id="IPR011251">
    <property type="entry name" value="Luciferase-like_dom"/>
</dbReference>
<reference evidence="4 6" key="4">
    <citation type="submission" date="2022-12" db="EMBL/GenBank/DDBJ databases">
        <title>Genome analysis and biological profiling of marine Salinicoccus roseus MOSEL-ME25.</title>
        <authorList>
            <person name="Mirza F.T."/>
            <person name="Xie Y."/>
            <person name="Shinwari Z.K."/>
        </authorList>
    </citation>
    <scope>NUCLEOTIDE SEQUENCE [LARGE SCALE GENOMIC DNA]</scope>
    <source>
        <strain evidence="4 6">MOSEL-ME25</strain>
    </source>
</reference>
<dbReference type="EC" id="1.-.-.-" evidence="4"/>
<dbReference type="PANTHER" id="PTHR30137:SF19">
    <property type="entry name" value="LUCIFERASE-LIKE MONOOXYGENASE"/>
    <property type="match status" value="1"/>
</dbReference>
<dbReference type="InterPro" id="IPR019949">
    <property type="entry name" value="CmoO-like"/>
</dbReference>
<keyword evidence="4" id="KW-0560">Oxidoreductase</keyword>
<dbReference type="InterPro" id="IPR036661">
    <property type="entry name" value="Luciferase-like_sf"/>
</dbReference>